<keyword evidence="7" id="KW-1185">Reference proteome</keyword>
<evidence type="ECO:0000313" key="7">
    <source>
        <dbReference type="Proteomes" id="UP000516439"/>
    </source>
</evidence>
<dbReference type="Pfam" id="PF25973">
    <property type="entry name" value="BSH_CzcB"/>
    <property type="match status" value="1"/>
</dbReference>
<dbReference type="Proteomes" id="UP000516439">
    <property type="component" value="Chromosome"/>
</dbReference>
<evidence type="ECO:0000313" key="6">
    <source>
        <dbReference type="EMBL" id="QNR86798.1"/>
    </source>
</evidence>
<proteinExistence type="inferred from homology"/>
<dbReference type="InterPro" id="IPR051909">
    <property type="entry name" value="MFP_Cation_Efflux"/>
</dbReference>
<dbReference type="Gene3D" id="2.40.30.170">
    <property type="match status" value="1"/>
</dbReference>
<dbReference type="PANTHER" id="PTHR30097:SF4">
    <property type="entry name" value="SLR6042 PROTEIN"/>
    <property type="match status" value="1"/>
</dbReference>
<dbReference type="Gene3D" id="1.10.287.470">
    <property type="entry name" value="Helix hairpin bin"/>
    <property type="match status" value="1"/>
</dbReference>
<dbReference type="InterPro" id="IPR058647">
    <property type="entry name" value="BSH_CzcB-like"/>
</dbReference>
<organism evidence="6 7">
    <name type="scientific">Pedobacter riviphilus</name>
    <dbReference type="NCBI Taxonomy" id="2766984"/>
    <lineage>
        <taxon>Bacteria</taxon>
        <taxon>Pseudomonadati</taxon>
        <taxon>Bacteroidota</taxon>
        <taxon>Sphingobacteriia</taxon>
        <taxon>Sphingobacteriales</taxon>
        <taxon>Sphingobacteriaceae</taxon>
        <taxon>Pedobacter</taxon>
    </lineage>
</organism>
<dbReference type="Gene3D" id="2.40.50.100">
    <property type="match status" value="1"/>
</dbReference>
<dbReference type="RefSeq" id="WP_190328873.1">
    <property type="nucleotide sequence ID" value="NZ_CP061171.1"/>
</dbReference>
<feature type="domain" description="CzcB-like barrel-sandwich hybrid" evidence="5">
    <location>
        <begin position="76"/>
        <end position="216"/>
    </location>
</feature>
<dbReference type="SUPFAM" id="SSF111369">
    <property type="entry name" value="HlyD-like secretion proteins"/>
    <property type="match status" value="1"/>
</dbReference>
<accession>A0ABX6TMY8</accession>
<gene>
    <name evidence="6" type="ORF">H9N25_10620</name>
</gene>
<dbReference type="InterPro" id="IPR006143">
    <property type="entry name" value="RND_pump_MFP"/>
</dbReference>
<dbReference type="InterPro" id="IPR058792">
    <property type="entry name" value="Beta-barrel_RND_2"/>
</dbReference>
<feature type="domain" description="Multidrug resistance protein MdtA-like C-terminal permuted SH3" evidence="4">
    <location>
        <begin position="313"/>
        <end position="358"/>
    </location>
</feature>
<comment type="similarity">
    <text evidence="1">Belongs to the membrane fusion protein (MFP) (TC 8.A.1) family.</text>
</comment>
<sequence>MNNQFLNRYLITGMCACLFMYSSGCTRISGKTNGKKEKFAVTNELIKQLLVDTVKIAPQSSLITLSGKIQADESKMIKIFPLVSGIAGNVAIQQGDAVKQGQLLTTLKSPEMAGFAKDAVASQTELRNSRRALEVAQDLYKSGLTSQKDLEAAKGDYLKAKAETQRSKVVMGINKGNSKLAYELRAPISGFVIEKNVTTNMQVRTDNGQNLFTVADLSTVWAILNIYESDVSKIKTGDLVSISTISYPDKVFEGKIDKIYDILDQDNRVMRARVKIKNADFALKPGMFANVNVTGHSGDQLPFVNSRCLVFDKDRNYVLVLDKKAHVRIQEVELAKRMEDIVFINKGLNEGDRVIASRQVYLYQSLKN</sequence>
<name>A0ABX6TMY8_9SPHI</name>
<dbReference type="Gene3D" id="2.40.420.20">
    <property type="match status" value="1"/>
</dbReference>
<protein>
    <submittedName>
        <fullName evidence="6">Efflux RND transporter periplasmic adaptor subunit</fullName>
    </submittedName>
</protein>
<dbReference type="Pfam" id="PF25967">
    <property type="entry name" value="RND-MFP_C"/>
    <property type="match status" value="1"/>
</dbReference>
<dbReference type="PANTHER" id="PTHR30097">
    <property type="entry name" value="CATION EFFLUX SYSTEM PROTEIN CUSB"/>
    <property type="match status" value="1"/>
</dbReference>
<dbReference type="Pfam" id="PF25954">
    <property type="entry name" value="Beta-barrel_RND_2"/>
    <property type="match status" value="1"/>
</dbReference>
<reference evidence="6 7" key="1">
    <citation type="submission" date="2020-09" db="EMBL/GenBank/DDBJ databases">
        <title>Pedobacter sp. SW-16 isolated from soil near Yeocheon.</title>
        <authorList>
            <person name="Im H.S."/>
            <person name="Joung Y."/>
            <person name="Lee S.-S."/>
        </authorList>
    </citation>
    <scope>NUCLEOTIDE SEQUENCE [LARGE SCALE GENOMIC DNA]</scope>
    <source>
        <strain evidence="6 7">SW-16</strain>
    </source>
</reference>
<keyword evidence="2" id="KW-0813">Transport</keyword>
<evidence type="ECO:0000259" key="3">
    <source>
        <dbReference type="Pfam" id="PF25954"/>
    </source>
</evidence>
<evidence type="ECO:0000256" key="2">
    <source>
        <dbReference type="ARBA" id="ARBA00022448"/>
    </source>
</evidence>
<dbReference type="NCBIfam" id="TIGR01730">
    <property type="entry name" value="RND_mfp"/>
    <property type="match status" value="1"/>
</dbReference>
<evidence type="ECO:0000256" key="1">
    <source>
        <dbReference type="ARBA" id="ARBA00009477"/>
    </source>
</evidence>
<evidence type="ECO:0000259" key="4">
    <source>
        <dbReference type="Pfam" id="PF25967"/>
    </source>
</evidence>
<evidence type="ECO:0000259" key="5">
    <source>
        <dbReference type="Pfam" id="PF25973"/>
    </source>
</evidence>
<dbReference type="InterPro" id="IPR058627">
    <property type="entry name" value="MdtA-like_C"/>
</dbReference>
<dbReference type="EMBL" id="CP061171">
    <property type="protein sequence ID" value="QNR86798.1"/>
    <property type="molecule type" value="Genomic_DNA"/>
</dbReference>
<feature type="domain" description="CusB-like beta-barrel" evidence="3">
    <location>
        <begin position="219"/>
        <end position="296"/>
    </location>
</feature>